<evidence type="ECO:0000313" key="4">
    <source>
        <dbReference type="Proteomes" id="UP000813463"/>
    </source>
</evidence>
<gene>
    <name evidence="5 6 7 8" type="primary">LOC110784153</name>
</gene>
<dbReference type="Proteomes" id="UP000813463">
    <property type="component" value="Chromosome 3"/>
</dbReference>
<feature type="domain" description="C2H2-type" evidence="3">
    <location>
        <begin position="76"/>
        <end position="98"/>
    </location>
</feature>
<evidence type="ECO:0000256" key="1">
    <source>
        <dbReference type="PROSITE-ProRule" id="PRU00042"/>
    </source>
</evidence>
<dbReference type="PANTHER" id="PTHR36055">
    <property type="entry name" value="C2H2-LIKE ZINC FINGER PROTEIN"/>
    <property type="match status" value="1"/>
</dbReference>
<dbReference type="RefSeq" id="XP_056694309.1">
    <property type="nucleotide sequence ID" value="XM_056838331.1"/>
</dbReference>
<dbReference type="PANTHER" id="PTHR36055:SF1">
    <property type="entry name" value="C2H2-LIKE ZINC FINGER PROTEIN"/>
    <property type="match status" value="1"/>
</dbReference>
<feature type="region of interest" description="Disordered" evidence="2">
    <location>
        <begin position="424"/>
        <end position="458"/>
    </location>
</feature>
<keyword evidence="1" id="KW-0862">Zinc</keyword>
<keyword evidence="4" id="KW-1185">Reference proteome</keyword>
<dbReference type="PROSITE" id="PS00028">
    <property type="entry name" value="ZINC_FINGER_C2H2_1"/>
    <property type="match status" value="1"/>
</dbReference>
<dbReference type="GO" id="GO:0008270">
    <property type="term" value="F:zinc ion binding"/>
    <property type="evidence" value="ECO:0007669"/>
    <property type="project" value="UniProtKB-KW"/>
</dbReference>
<dbReference type="AlphaFoldDB" id="A0A9R0I803"/>
<keyword evidence="1" id="KW-0479">Metal-binding</keyword>
<evidence type="ECO:0000256" key="2">
    <source>
        <dbReference type="SAM" id="MobiDB-lite"/>
    </source>
</evidence>
<evidence type="ECO:0000313" key="6">
    <source>
        <dbReference type="RefSeq" id="XP_021844269.2"/>
    </source>
</evidence>
<feature type="compositionally biased region" description="Basic and acidic residues" evidence="2">
    <location>
        <begin position="287"/>
        <end position="296"/>
    </location>
</feature>
<name>A0A9R0I803_SPIOL</name>
<evidence type="ECO:0000313" key="8">
    <source>
        <dbReference type="RefSeq" id="XP_056694309.1"/>
    </source>
</evidence>
<dbReference type="RefSeq" id="XP_021844270.2">
    <property type="nucleotide sequence ID" value="XM_021988578.2"/>
</dbReference>
<dbReference type="RefSeq" id="XP_021844269.2">
    <property type="nucleotide sequence ID" value="XM_021988577.2"/>
</dbReference>
<proteinExistence type="predicted"/>
<dbReference type="GeneID" id="110784153"/>
<evidence type="ECO:0000259" key="3">
    <source>
        <dbReference type="PROSITE" id="PS50157"/>
    </source>
</evidence>
<organism evidence="4 5">
    <name type="scientific">Spinacia oleracea</name>
    <name type="common">Spinach</name>
    <dbReference type="NCBI Taxonomy" id="3562"/>
    <lineage>
        <taxon>Eukaryota</taxon>
        <taxon>Viridiplantae</taxon>
        <taxon>Streptophyta</taxon>
        <taxon>Embryophyta</taxon>
        <taxon>Tracheophyta</taxon>
        <taxon>Spermatophyta</taxon>
        <taxon>Magnoliopsida</taxon>
        <taxon>eudicotyledons</taxon>
        <taxon>Gunneridae</taxon>
        <taxon>Pentapetalae</taxon>
        <taxon>Caryophyllales</taxon>
        <taxon>Chenopodiaceae</taxon>
        <taxon>Chenopodioideae</taxon>
        <taxon>Anserineae</taxon>
        <taxon>Spinacia</taxon>
    </lineage>
</organism>
<evidence type="ECO:0000313" key="7">
    <source>
        <dbReference type="RefSeq" id="XP_021844270.2"/>
    </source>
</evidence>
<feature type="region of interest" description="Disordered" evidence="2">
    <location>
        <begin position="280"/>
        <end position="319"/>
    </location>
</feature>
<dbReference type="KEGG" id="soe:110784153"/>
<reference evidence="5 6" key="2">
    <citation type="submission" date="2025-05" db="UniProtKB">
        <authorList>
            <consortium name="RefSeq"/>
        </authorList>
    </citation>
    <scope>IDENTIFICATION</scope>
    <source>
        <tissue evidence="5 6">Leaf</tissue>
    </source>
</reference>
<accession>A0A9R0I803</accession>
<keyword evidence="1" id="KW-0863">Zinc-finger</keyword>
<dbReference type="RefSeq" id="XP_021844267.2">
    <property type="nucleotide sequence ID" value="XM_021988575.2"/>
</dbReference>
<dbReference type="PROSITE" id="PS50157">
    <property type="entry name" value="ZINC_FINGER_C2H2_2"/>
    <property type="match status" value="1"/>
</dbReference>
<reference evidence="4" key="1">
    <citation type="journal article" date="2021" name="Nat. Commun.">
        <title>Genomic analyses provide insights into spinach domestication and the genetic basis of agronomic traits.</title>
        <authorList>
            <person name="Cai X."/>
            <person name="Sun X."/>
            <person name="Xu C."/>
            <person name="Sun H."/>
            <person name="Wang X."/>
            <person name="Ge C."/>
            <person name="Zhang Z."/>
            <person name="Wang Q."/>
            <person name="Fei Z."/>
            <person name="Jiao C."/>
            <person name="Wang Q."/>
        </authorList>
    </citation>
    <scope>NUCLEOTIDE SEQUENCE [LARGE SCALE GENOMIC DNA]</scope>
    <source>
        <strain evidence="4">cv. Varoflay</strain>
    </source>
</reference>
<sequence length="700" mass="78086">MPLPKIKASGVADAMKVDDGNDSLDTFIRQAIGKEPSLSFSRANDSPVQWIQLLHALDQQDLPGWPLLSPLKVQMQKCEKCSREFCSTINYRRHMRLHRRNLNLDKDSTVKNRDLLQAFWDKLCPEEAMEVMSFDDVSLEGVSGCSIVKALASFIRKPGFSLPQSYVKSGSALLDLVQGRPSRFPITSQELFSILDEASEKTFLCAGTAESLQKYVFDGEAGKIGLEMRNLVACTSFLVEQKVVKACLADMDAEALRHQKLLVEEEEAAQRRQAAILEKKRQKKLRQKEQRAKEQASVETYDSPEESSPSPPTSSPVITPVSILDVPEIPHDLTLSSSDPVQIMNVEEADNDKIHEYEYSDLENSQYVYPDLGTYHNVEHNRTSHRSGRRYTVSSRWQVPKLQKTPNGFHNSHNNNYQATKLGTMQKHTSSRDSRSSAAANGTKVWTPKPKSDTDEEGCKNRLQIEAPNPLGQDKKHEVLIGSISITLGNCNNLQHEEKSASELSTPDVNGVHERVVKNEAVQGTANRSTVKLWRPVSRHDQGGQLPIENGGSAGEVGTIPCNNSNEVQQTCEAESYSDCRGENHASVEGGFQRGSSFSSHVAEAFLATRWKEAIASNHVQLVLFTEARPPGCPEIQNETQEIVRLSRLEQRGILHSAENRLESYTNNLEHSVTVKSKNRAKAEKGGNKVKYIPKQRSAY</sequence>
<dbReference type="InterPro" id="IPR013087">
    <property type="entry name" value="Znf_C2H2_type"/>
</dbReference>
<evidence type="ECO:0000313" key="5">
    <source>
        <dbReference type="RefSeq" id="XP_021844267.2"/>
    </source>
</evidence>
<protein>
    <recommendedName>
        <fullName evidence="3">C2H2-type domain-containing protein</fullName>
    </recommendedName>
</protein>